<dbReference type="PANTHER" id="PTHR40068">
    <property type="entry name" value="TRANSCRIPTION REPRESSOR NIAR-RELATED"/>
    <property type="match status" value="1"/>
</dbReference>
<organism evidence="4 5">
    <name type="scientific">Planococcus versutus</name>
    <dbReference type="NCBI Taxonomy" id="1302659"/>
    <lineage>
        <taxon>Bacteria</taxon>
        <taxon>Bacillati</taxon>
        <taxon>Bacillota</taxon>
        <taxon>Bacilli</taxon>
        <taxon>Bacillales</taxon>
        <taxon>Caryophanaceae</taxon>
        <taxon>Planococcus</taxon>
    </lineage>
</organism>
<dbReference type="Gene3D" id="3.30.1340.20">
    <property type="entry name" value="3H domain"/>
    <property type="match status" value="1"/>
</dbReference>
<sequence length="177" mass="19619">MKKLLGEQRRQFLLKKIKTSDKPLTGSELAGLANVSRQVIVGDMTLLKAKGEPIIATSQGYLYLADRITEVASRRIACRHEGKDTEQELKLLVQAGVTVKDVSIEHPVYGELTAGIHVSTAEEVDAFMKRVRDTGASYLLELTEGTHLHTITAHDNATLEKAVSEMRDHGYLLEHNE</sequence>
<evidence type="ECO:0000259" key="3">
    <source>
        <dbReference type="Pfam" id="PF08279"/>
    </source>
</evidence>
<dbReference type="RefSeq" id="WP_065524206.1">
    <property type="nucleotide sequence ID" value="NZ_CP016540.2"/>
</dbReference>
<feature type="binding site" evidence="1">
    <location>
        <position position="147"/>
    </location>
    <ligand>
        <name>Ni(2+)</name>
        <dbReference type="ChEBI" id="CHEBI:49786"/>
    </ligand>
</feature>
<dbReference type="SUPFAM" id="SSF75500">
    <property type="entry name" value="Putative transcriptional regulator TM1602, C-terminal domain"/>
    <property type="match status" value="1"/>
</dbReference>
<accession>A0A1B1RXG3</accession>
<protein>
    <submittedName>
        <fullName evidence="4">Transcription repressor NadR</fullName>
    </submittedName>
</protein>
<dbReference type="Proteomes" id="UP000053354">
    <property type="component" value="Chromosome"/>
</dbReference>
<dbReference type="AlphaFoldDB" id="A0A1B1RXG3"/>
<proteinExistence type="predicted"/>
<dbReference type="InterPro" id="IPR026043">
    <property type="entry name" value="NadR"/>
</dbReference>
<dbReference type="InterPro" id="IPR035922">
    <property type="entry name" value="3H_dom_sf"/>
</dbReference>
<gene>
    <name evidence="4" type="ORF">I858_000850</name>
</gene>
<feature type="domain" description="3H" evidence="2">
    <location>
        <begin position="76"/>
        <end position="172"/>
    </location>
</feature>
<name>A0A1B1RXG3_9BACL</name>
<evidence type="ECO:0000259" key="2">
    <source>
        <dbReference type="Pfam" id="PF02829"/>
    </source>
</evidence>
<dbReference type="EMBL" id="CP016540">
    <property type="protein sequence ID" value="ANU25625.1"/>
    <property type="molecule type" value="Genomic_DNA"/>
</dbReference>
<feature type="binding site" evidence="1">
    <location>
        <position position="88"/>
    </location>
    <ligand>
        <name>Ni(2+)</name>
        <dbReference type="ChEBI" id="CHEBI:49786"/>
    </ligand>
</feature>
<dbReference type="OrthoDB" id="9792661at2"/>
<keyword evidence="5" id="KW-1185">Reference proteome</keyword>
<feature type="binding site" evidence="1">
    <location>
        <position position="80"/>
    </location>
    <ligand>
        <name>Ni(2+)</name>
        <dbReference type="ChEBI" id="CHEBI:49786"/>
    </ligand>
</feature>
<feature type="binding site" evidence="1">
    <location>
        <position position="149"/>
    </location>
    <ligand>
        <name>Ni(2+)</name>
        <dbReference type="ChEBI" id="CHEBI:49786"/>
    </ligand>
</feature>
<dbReference type="Pfam" id="PF02829">
    <property type="entry name" value="3H"/>
    <property type="match status" value="1"/>
</dbReference>
<evidence type="ECO:0000313" key="4">
    <source>
        <dbReference type="EMBL" id="ANU25625.1"/>
    </source>
</evidence>
<dbReference type="SUPFAM" id="SSF46785">
    <property type="entry name" value="Winged helix' DNA-binding domain"/>
    <property type="match status" value="1"/>
</dbReference>
<evidence type="ECO:0000256" key="1">
    <source>
        <dbReference type="PIRSR" id="PIRSR037847-1"/>
    </source>
</evidence>
<dbReference type="InterPro" id="IPR036390">
    <property type="entry name" value="WH_DNA-bd_sf"/>
</dbReference>
<keyword evidence="1" id="KW-0533">Nickel</keyword>
<dbReference type="Pfam" id="PF08279">
    <property type="entry name" value="HTH_11"/>
    <property type="match status" value="1"/>
</dbReference>
<dbReference type="STRING" id="1302659.I858_000850"/>
<feature type="domain" description="Helix-turn-helix type 11" evidence="3">
    <location>
        <begin position="9"/>
        <end position="61"/>
    </location>
</feature>
<dbReference type="PIRSF" id="PIRSF037847">
    <property type="entry name" value="NiaR"/>
    <property type="match status" value="1"/>
</dbReference>
<evidence type="ECO:0000313" key="5">
    <source>
        <dbReference type="Proteomes" id="UP000053354"/>
    </source>
</evidence>
<dbReference type="KEGG" id="pll:I858_000850"/>
<dbReference type="InterPro" id="IPR013196">
    <property type="entry name" value="HTH_11"/>
</dbReference>
<reference evidence="4" key="1">
    <citation type="submission" date="2016-10" db="EMBL/GenBank/DDBJ databases">
        <authorList>
            <person name="See-Too W.S."/>
        </authorList>
    </citation>
    <scope>NUCLEOTIDE SEQUENCE</scope>
    <source>
        <strain evidence="4">L10.15</strain>
    </source>
</reference>
<dbReference type="PANTHER" id="PTHR40068:SF1">
    <property type="entry name" value="TRANSCRIPTION REPRESSOR NIAR-RELATED"/>
    <property type="match status" value="1"/>
</dbReference>
<dbReference type="InterPro" id="IPR004173">
    <property type="entry name" value="3H_domain"/>
</dbReference>
<dbReference type="InterPro" id="IPR036388">
    <property type="entry name" value="WH-like_DNA-bd_sf"/>
</dbReference>
<dbReference type="Gene3D" id="1.10.10.10">
    <property type="entry name" value="Winged helix-like DNA-binding domain superfamily/Winged helix DNA-binding domain"/>
    <property type="match status" value="1"/>
</dbReference>
<keyword evidence="1" id="KW-0479">Metal-binding</keyword>
<dbReference type="GO" id="GO:0046872">
    <property type="term" value="F:metal ion binding"/>
    <property type="evidence" value="ECO:0007669"/>
    <property type="project" value="UniProtKB-KW"/>
</dbReference>